<protein>
    <submittedName>
        <fullName evidence="7">Glycine cleavage system T protein (Aminomethyltransferase)</fullName>
    </submittedName>
</protein>
<dbReference type="InterPro" id="IPR036188">
    <property type="entry name" value="FAD/NAD-bd_sf"/>
</dbReference>
<evidence type="ECO:0000259" key="3">
    <source>
        <dbReference type="Pfam" id="PF01266"/>
    </source>
</evidence>
<dbReference type="InterPro" id="IPR032503">
    <property type="entry name" value="FAO_M"/>
</dbReference>
<keyword evidence="7" id="KW-0808">Transferase</keyword>
<dbReference type="Gene3D" id="3.30.9.10">
    <property type="entry name" value="D-Amino Acid Oxidase, subunit A, domain 2"/>
    <property type="match status" value="1"/>
</dbReference>
<gene>
    <name evidence="7" type="ORF">SAMN04489812_2450</name>
</gene>
<accession>A0A1H1TM00</accession>
<proteinExistence type="inferred from homology"/>
<comment type="similarity">
    <text evidence="1">Belongs to the GcvT family.</text>
</comment>
<dbReference type="GO" id="GO:0008168">
    <property type="term" value="F:methyltransferase activity"/>
    <property type="evidence" value="ECO:0007669"/>
    <property type="project" value="UniProtKB-KW"/>
</dbReference>
<dbReference type="Pfam" id="PF16350">
    <property type="entry name" value="FAO_M"/>
    <property type="match status" value="1"/>
</dbReference>
<feature type="domain" description="FAD dependent oxidoreductase central" evidence="6">
    <location>
        <begin position="428"/>
        <end position="483"/>
    </location>
</feature>
<dbReference type="PANTHER" id="PTHR43757:SF2">
    <property type="entry name" value="AMINOMETHYLTRANSFERASE, MITOCHONDRIAL"/>
    <property type="match status" value="1"/>
</dbReference>
<dbReference type="AlphaFoldDB" id="A0A1H1TM00"/>
<evidence type="ECO:0000256" key="1">
    <source>
        <dbReference type="ARBA" id="ARBA00008609"/>
    </source>
</evidence>
<dbReference type="Gene3D" id="3.30.70.1400">
    <property type="entry name" value="Aminomethyltransferase beta-barrel domains"/>
    <property type="match status" value="1"/>
</dbReference>
<feature type="domain" description="FAD dependent oxidoreductase" evidence="3">
    <location>
        <begin position="58"/>
        <end position="425"/>
    </location>
</feature>
<dbReference type="SUPFAM" id="SSF54373">
    <property type="entry name" value="FAD-linked reductases, C-terminal domain"/>
    <property type="match status" value="1"/>
</dbReference>
<dbReference type="InterPro" id="IPR013977">
    <property type="entry name" value="GcvT_C"/>
</dbReference>
<dbReference type="Pfam" id="PF01571">
    <property type="entry name" value="GCV_T"/>
    <property type="match status" value="1"/>
</dbReference>
<dbReference type="EMBL" id="LT629772">
    <property type="protein sequence ID" value="SDS61345.1"/>
    <property type="molecule type" value="Genomic_DNA"/>
</dbReference>
<dbReference type="STRING" id="630515.SAMN04489812_2450"/>
<feature type="region of interest" description="Disordered" evidence="2">
    <location>
        <begin position="1"/>
        <end position="50"/>
    </location>
</feature>
<dbReference type="Gene3D" id="2.40.30.110">
    <property type="entry name" value="Aminomethyltransferase beta-barrel domains"/>
    <property type="match status" value="1"/>
</dbReference>
<dbReference type="OrthoDB" id="2055370at2"/>
<dbReference type="InterPro" id="IPR028896">
    <property type="entry name" value="GcvT/YgfZ/DmdA"/>
</dbReference>
<evidence type="ECO:0000259" key="4">
    <source>
        <dbReference type="Pfam" id="PF01571"/>
    </source>
</evidence>
<keyword evidence="7" id="KW-0489">Methyltransferase</keyword>
<evidence type="ECO:0000256" key="2">
    <source>
        <dbReference type="SAM" id="MobiDB-lite"/>
    </source>
</evidence>
<dbReference type="InterPro" id="IPR006222">
    <property type="entry name" value="GCVT_N"/>
</dbReference>
<dbReference type="Gene3D" id="3.50.50.60">
    <property type="entry name" value="FAD/NAD(P)-binding domain"/>
    <property type="match status" value="1"/>
</dbReference>
<dbReference type="SUPFAM" id="SSF103025">
    <property type="entry name" value="Folate-binding domain"/>
    <property type="match status" value="1"/>
</dbReference>
<sequence length="893" mass="95545">MADVTNGAIQTGSATGSTATGSTTTDTTTRGRTATPPGPPGTTTAATGAATGLPTTADVVIIGAGIVGSCLGRHLADLGWRNIVLLEKGPLPDPGGSTGHASNFIFPVDHSQEITALTTDSMRQYAELGVLTTCGGIEVARSEQRAVELQRRMTSAHAWGVDAELIGPGRISELVPYCDTDLLRIGFHTPDGAIVDPLAAATLMRERAEARGALTSHDRTEVVGIDVSPGSAGRPRVTRVRTDRGDIETEQVVIACGVWSPKIAALAGAHIPLTPAVHQMMDLGPIPQLAQTDSWISFPLVRDMDNLMYERQRGADLEVGSYAHRPILHDPAEIPPVGAPGQQSPTRFPFTAGDFEPQLRAAKELFGALLDQPGVQTQLAINGLLSLTPDGGPLLGESPEVGGLWSAAAVWIKEAAGAARMVAQWMTTGSTEYDLHGADIARFYPYARARGHVRARAAEGFGKIYGITHPREQWLSDRPVRTSPFHPREVELGATFFEAGGWERPQWYEANAGLVDEYADQIQEQPVEWDARWWSPIIEAEHLAMRDRVAMIDLSAFAIFECVGPGALDYIQTMAMAQLDRPVGRVVYTPLLGPDGGFRADLTIVRLGEQHFRVITGGADGSRDLAWFTSRLPADGSVQLVDVTSAYATIGLWGPRARDLVSSITSDDVSDEGFGFGTAREVVLGGVPALLLRISYVGDLGWEIHVPTEQGLRLWDQLWEAGQSLGVLAAGIGVYGTTGRIEKAHRLMGAELTGEYDAVEAGLALPKVKGHDFVGKQAYLAARDGTPAAVLCTLVVDDHRADGEQPRFMTGNEPVLTGAGEPIVDAKGRRSFVTTAGPAPSLGRYLLMAYLPPDYAAEGTRLLVEYFGTHYPVTVLTRGHVAPFDPDNKRVKS</sequence>
<feature type="domain" description="Aminomethyltransferase C-terminal" evidence="5">
    <location>
        <begin position="813"/>
        <end position="877"/>
    </location>
</feature>
<dbReference type="PANTHER" id="PTHR43757">
    <property type="entry name" value="AMINOMETHYLTRANSFERASE"/>
    <property type="match status" value="1"/>
</dbReference>
<evidence type="ECO:0000259" key="6">
    <source>
        <dbReference type="Pfam" id="PF16350"/>
    </source>
</evidence>
<evidence type="ECO:0000313" key="7">
    <source>
        <dbReference type="EMBL" id="SDS61345.1"/>
    </source>
</evidence>
<dbReference type="Proteomes" id="UP000199103">
    <property type="component" value="Chromosome I"/>
</dbReference>
<dbReference type="SUPFAM" id="SSF101790">
    <property type="entry name" value="Aminomethyltransferase beta-barrel domain"/>
    <property type="match status" value="1"/>
</dbReference>
<name>A0A1H1TM00_9ACTN</name>
<feature type="compositionally biased region" description="Low complexity" evidence="2">
    <location>
        <begin position="11"/>
        <end position="50"/>
    </location>
</feature>
<dbReference type="GO" id="GO:0032259">
    <property type="term" value="P:methylation"/>
    <property type="evidence" value="ECO:0007669"/>
    <property type="project" value="UniProtKB-KW"/>
</dbReference>
<organism evidence="7 8">
    <name type="scientific">Microlunatus soli</name>
    <dbReference type="NCBI Taxonomy" id="630515"/>
    <lineage>
        <taxon>Bacteria</taxon>
        <taxon>Bacillati</taxon>
        <taxon>Actinomycetota</taxon>
        <taxon>Actinomycetes</taxon>
        <taxon>Propionibacteriales</taxon>
        <taxon>Propionibacteriaceae</taxon>
        <taxon>Microlunatus</taxon>
    </lineage>
</organism>
<dbReference type="SUPFAM" id="SSF51905">
    <property type="entry name" value="FAD/NAD(P)-binding domain"/>
    <property type="match status" value="1"/>
</dbReference>
<evidence type="ECO:0000313" key="8">
    <source>
        <dbReference type="Proteomes" id="UP000199103"/>
    </source>
</evidence>
<keyword evidence="8" id="KW-1185">Reference proteome</keyword>
<dbReference type="Gene3D" id="3.30.1360.120">
    <property type="entry name" value="Probable tRNA modification gtpase trme, domain 1"/>
    <property type="match status" value="1"/>
</dbReference>
<dbReference type="InterPro" id="IPR006076">
    <property type="entry name" value="FAD-dep_OxRdtase"/>
</dbReference>
<dbReference type="InterPro" id="IPR029043">
    <property type="entry name" value="GcvT/YgfZ_C"/>
</dbReference>
<dbReference type="Pfam" id="PF01266">
    <property type="entry name" value="DAO"/>
    <property type="match status" value="1"/>
</dbReference>
<dbReference type="InterPro" id="IPR027266">
    <property type="entry name" value="TrmE/GcvT-like"/>
</dbReference>
<dbReference type="Pfam" id="PF08669">
    <property type="entry name" value="GCV_T_C"/>
    <property type="match status" value="1"/>
</dbReference>
<reference evidence="7 8" key="1">
    <citation type="submission" date="2016-10" db="EMBL/GenBank/DDBJ databases">
        <authorList>
            <person name="de Groot N.N."/>
        </authorList>
    </citation>
    <scope>NUCLEOTIDE SEQUENCE [LARGE SCALE GENOMIC DNA]</scope>
    <source>
        <strain evidence="7 8">DSM 21800</strain>
    </source>
</reference>
<feature type="domain" description="GCVT N-terminal" evidence="4">
    <location>
        <begin position="485"/>
        <end position="764"/>
    </location>
</feature>
<evidence type="ECO:0000259" key="5">
    <source>
        <dbReference type="Pfam" id="PF08669"/>
    </source>
</evidence>